<feature type="region of interest" description="Disordered" evidence="1">
    <location>
        <begin position="1"/>
        <end position="26"/>
    </location>
</feature>
<protein>
    <submittedName>
        <fullName evidence="2">Uncharacterized protein</fullName>
    </submittedName>
</protein>
<evidence type="ECO:0000256" key="1">
    <source>
        <dbReference type="SAM" id="MobiDB-lite"/>
    </source>
</evidence>
<feature type="compositionally biased region" description="Basic residues" evidence="1">
    <location>
        <begin position="169"/>
        <end position="185"/>
    </location>
</feature>
<dbReference type="AlphaFoldDB" id="A0A1G2LCU4"/>
<dbReference type="EMBL" id="MHQT01000026">
    <property type="protein sequence ID" value="OHA09420.1"/>
    <property type="molecule type" value="Genomic_DNA"/>
</dbReference>
<feature type="compositionally biased region" description="Basic and acidic residues" evidence="1">
    <location>
        <begin position="1"/>
        <end position="10"/>
    </location>
</feature>
<sequence>MAMGDGEDRQTAVPVTTEPVDSSERRGLDIMEHAMTYDEFLERLRRLQRKWRLLTINGCRWIMSERGGHSPLTAIANVATRKSYRRKIGHHRSPMYQERRAAQDLKMSDELRVLIESAITEDRRLCELWVRRDLLAACRLRQPRQRTRSVKKRRDAPGKNLNEGATKGKLPRRTKRRGPRKGGRT</sequence>
<dbReference type="Proteomes" id="UP000178977">
    <property type="component" value="Unassembled WGS sequence"/>
</dbReference>
<dbReference type="STRING" id="1802281.A3A44_00305"/>
<evidence type="ECO:0000313" key="3">
    <source>
        <dbReference type="Proteomes" id="UP000178977"/>
    </source>
</evidence>
<gene>
    <name evidence="2" type="ORF">A3A44_00305</name>
</gene>
<reference evidence="2 3" key="1">
    <citation type="journal article" date="2016" name="Nat. Commun.">
        <title>Thousands of microbial genomes shed light on interconnected biogeochemical processes in an aquifer system.</title>
        <authorList>
            <person name="Anantharaman K."/>
            <person name="Brown C.T."/>
            <person name="Hug L.A."/>
            <person name="Sharon I."/>
            <person name="Castelle C.J."/>
            <person name="Probst A.J."/>
            <person name="Thomas B.C."/>
            <person name="Singh A."/>
            <person name="Wilkins M.J."/>
            <person name="Karaoz U."/>
            <person name="Brodie E.L."/>
            <person name="Williams K.H."/>
            <person name="Hubbard S.S."/>
            <person name="Banfield J.F."/>
        </authorList>
    </citation>
    <scope>NUCLEOTIDE SEQUENCE [LARGE SCALE GENOMIC DNA]</scope>
</reference>
<feature type="region of interest" description="Disordered" evidence="1">
    <location>
        <begin position="144"/>
        <end position="185"/>
    </location>
</feature>
<accession>A0A1G2LCU4</accession>
<comment type="caution">
    <text evidence="2">The sequence shown here is derived from an EMBL/GenBank/DDBJ whole genome shotgun (WGS) entry which is preliminary data.</text>
</comment>
<organism evidence="2 3">
    <name type="scientific">Candidatus Sungbacteria bacterium RIFCSPLOWO2_01_FULL_60_25</name>
    <dbReference type="NCBI Taxonomy" id="1802281"/>
    <lineage>
        <taxon>Bacteria</taxon>
        <taxon>Candidatus Sungiibacteriota</taxon>
    </lineage>
</organism>
<name>A0A1G2LCU4_9BACT</name>
<evidence type="ECO:0000313" key="2">
    <source>
        <dbReference type="EMBL" id="OHA09420.1"/>
    </source>
</evidence>
<proteinExistence type="predicted"/>
<feature type="compositionally biased region" description="Basic residues" evidence="1">
    <location>
        <begin position="144"/>
        <end position="154"/>
    </location>
</feature>